<evidence type="ECO:0000256" key="1">
    <source>
        <dbReference type="SAM" id="MobiDB-lite"/>
    </source>
</evidence>
<feature type="region of interest" description="Disordered" evidence="1">
    <location>
        <begin position="59"/>
        <end position="148"/>
    </location>
</feature>
<sequence length="148" mass="16568">MAKDLRTLLSDLPSRGNFAGSDLQSTRAKSYVCAHDSRPPLHQRLQSDQQPLLIRLLLQKKSKDAEQRRKQQQDREKAAAGKRPASTSVTPATAKRQNTEGQATPTWTLQQLRSKTNAELTQIYRSKGSKPGGKKKEELVQGILDLQH</sequence>
<proteinExistence type="predicted"/>
<feature type="compositionally biased region" description="Basic and acidic residues" evidence="1">
    <location>
        <begin position="61"/>
        <end position="79"/>
    </location>
</feature>
<reference evidence="3 4" key="1">
    <citation type="journal article" date="2024" name="Nat. Commun.">
        <title>Phylogenomics reveals the evolutionary origins of lichenization in chlorophyte algae.</title>
        <authorList>
            <person name="Puginier C."/>
            <person name="Libourel C."/>
            <person name="Otte J."/>
            <person name="Skaloud P."/>
            <person name="Haon M."/>
            <person name="Grisel S."/>
            <person name="Petersen M."/>
            <person name="Berrin J.G."/>
            <person name="Delaux P.M."/>
            <person name="Dal Grande F."/>
            <person name="Keller J."/>
        </authorList>
    </citation>
    <scope>NUCLEOTIDE SEQUENCE [LARGE SCALE GENOMIC DNA]</scope>
    <source>
        <strain evidence="3 4">SAG 2036</strain>
    </source>
</reference>
<dbReference type="InterPro" id="IPR018276">
    <property type="entry name" value="DDA1_dom"/>
</dbReference>
<organism evidence="3 4">
    <name type="scientific">Symbiochloris irregularis</name>
    <dbReference type="NCBI Taxonomy" id="706552"/>
    <lineage>
        <taxon>Eukaryota</taxon>
        <taxon>Viridiplantae</taxon>
        <taxon>Chlorophyta</taxon>
        <taxon>core chlorophytes</taxon>
        <taxon>Trebouxiophyceae</taxon>
        <taxon>Trebouxiales</taxon>
        <taxon>Trebouxiaceae</taxon>
        <taxon>Symbiochloris</taxon>
    </lineage>
</organism>
<comment type="caution">
    <text evidence="3">The sequence shown here is derived from an EMBL/GenBank/DDBJ whole genome shotgun (WGS) entry which is preliminary data.</text>
</comment>
<feature type="compositionally biased region" description="Polar residues" evidence="1">
    <location>
        <begin position="85"/>
        <end position="124"/>
    </location>
</feature>
<evidence type="ECO:0000313" key="4">
    <source>
        <dbReference type="Proteomes" id="UP001465755"/>
    </source>
</evidence>
<protein>
    <recommendedName>
        <fullName evidence="2">DET1- and DDB1-associated protein 1 domain-containing protein</fullName>
    </recommendedName>
</protein>
<feature type="domain" description="DET1- and DDB1-associated protein 1" evidence="2">
    <location>
        <begin position="8"/>
        <end position="62"/>
    </location>
</feature>
<accession>A0AAW1NXJ5</accession>
<gene>
    <name evidence="3" type="ORF">WJX73_002310</name>
</gene>
<dbReference type="AlphaFoldDB" id="A0AAW1NXJ5"/>
<dbReference type="Proteomes" id="UP001465755">
    <property type="component" value="Unassembled WGS sequence"/>
</dbReference>
<dbReference type="Pfam" id="PF10172">
    <property type="entry name" value="DDA1"/>
    <property type="match status" value="1"/>
</dbReference>
<dbReference type="EMBL" id="JALJOQ010000076">
    <property type="protein sequence ID" value="KAK9801370.1"/>
    <property type="molecule type" value="Genomic_DNA"/>
</dbReference>
<feature type="region of interest" description="Disordered" evidence="1">
    <location>
        <begin position="1"/>
        <end position="30"/>
    </location>
</feature>
<evidence type="ECO:0000259" key="2">
    <source>
        <dbReference type="Pfam" id="PF10172"/>
    </source>
</evidence>
<keyword evidence="4" id="KW-1185">Reference proteome</keyword>
<name>A0AAW1NXJ5_9CHLO</name>
<evidence type="ECO:0000313" key="3">
    <source>
        <dbReference type="EMBL" id="KAK9801370.1"/>
    </source>
</evidence>